<gene>
    <name evidence="6" type="ORF">HGO97_012295</name>
</gene>
<keyword evidence="3" id="KW-0238">DNA-binding</keyword>
<evidence type="ECO:0000313" key="6">
    <source>
        <dbReference type="EMBL" id="MBU3876583.1"/>
    </source>
</evidence>
<dbReference type="Pfam" id="PF00126">
    <property type="entry name" value="HTH_1"/>
    <property type="match status" value="1"/>
</dbReference>
<comment type="similarity">
    <text evidence="1">Belongs to the LysR transcriptional regulatory family.</text>
</comment>
<dbReference type="CDD" id="cd05466">
    <property type="entry name" value="PBP2_LTTR_substrate"/>
    <property type="match status" value="1"/>
</dbReference>
<dbReference type="Proteomes" id="UP000723714">
    <property type="component" value="Unassembled WGS sequence"/>
</dbReference>
<dbReference type="Pfam" id="PF03466">
    <property type="entry name" value="LysR_substrate"/>
    <property type="match status" value="1"/>
</dbReference>
<sequence>MEIRNLKTYIEVCEKNSFTKAAQQMGYTQSTVTGQIKQLEEELGVSLFDRNGKHIKLNAMGEELLTYANRIVALEEEAKDQFSDSVTPKGLLRVGVIESVGAFLLPDILRAYMQAYPLVNIWVRTGTTREIQQMLCQNQIDLMLTLDDRVTSPDWICALERNEEIVFLCSPGHPFALRQEVPLSEVVCENMLLTERKCNYRQTYEQICNTHGFSQRSSLEIGSTNTILDFTQNNLGLSLLPAFTVQSRLAAGQLSTFSVKDVEIEMLVQLIYRKSKYCSPAMKAFINLAKESICGSSFEQSGVEESVSGS</sequence>
<dbReference type="InterPro" id="IPR005119">
    <property type="entry name" value="LysR_subst-bd"/>
</dbReference>
<comment type="caution">
    <text evidence="6">The sequence shown here is derived from an EMBL/GenBank/DDBJ whole genome shotgun (WGS) entry which is preliminary data.</text>
</comment>
<keyword evidence="4" id="KW-0804">Transcription</keyword>
<organism evidence="6 7">
    <name type="scientific">Faecalicatena faecalis</name>
    <dbReference type="NCBI Taxonomy" id="2726362"/>
    <lineage>
        <taxon>Bacteria</taxon>
        <taxon>Bacillati</taxon>
        <taxon>Bacillota</taxon>
        <taxon>Clostridia</taxon>
        <taxon>Lachnospirales</taxon>
        <taxon>Lachnospiraceae</taxon>
        <taxon>Faecalicatena</taxon>
    </lineage>
</organism>
<proteinExistence type="inferred from homology"/>
<reference evidence="6 7" key="1">
    <citation type="submission" date="2021-06" db="EMBL/GenBank/DDBJ databases">
        <title>Faecalicatena sp. nov. isolated from porcine feces.</title>
        <authorList>
            <person name="Oh B.S."/>
            <person name="Lee J.H."/>
        </authorList>
    </citation>
    <scope>NUCLEOTIDE SEQUENCE [LARGE SCALE GENOMIC DNA]</scope>
    <source>
        <strain evidence="6 7">AGMB00832</strain>
    </source>
</reference>
<evidence type="ECO:0000256" key="4">
    <source>
        <dbReference type="ARBA" id="ARBA00023163"/>
    </source>
</evidence>
<accession>A0ABS6D4R1</accession>
<dbReference type="InterPro" id="IPR000847">
    <property type="entry name" value="LysR_HTH_N"/>
</dbReference>
<dbReference type="EMBL" id="JABACJ020000011">
    <property type="protein sequence ID" value="MBU3876583.1"/>
    <property type="molecule type" value="Genomic_DNA"/>
</dbReference>
<name>A0ABS6D4R1_9FIRM</name>
<dbReference type="PROSITE" id="PS50931">
    <property type="entry name" value="HTH_LYSR"/>
    <property type="match status" value="1"/>
</dbReference>
<evidence type="ECO:0000313" key="7">
    <source>
        <dbReference type="Proteomes" id="UP000723714"/>
    </source>
</evidence>
<evidence type="ECO:0000256" key="3">
    <source>
        <dbReference type="ARBA" id="ARBA00023125"/>
    </source>
</evidence>
<evidence type="ECO:0000256" key="1">
    <source>
        <dbReference type="ARBA" id="ARBA00009437"/>
    </source>
</evidence>
<keyword evidence="2" id="KW-0805">Transcription regulation</keyword>
<dbReference type="PANTHER" id="PTHR30126">
    <property type="entry name" value="HTH-TYPE TRANSCRIPTIONAL REGULATOR"/>
    <property type="match status" value="1"/>
</dbReference>
<feature type="domain" description="HTH lysR-type" evidence="5">
    <location>
        <begin position="1"/>
        <end position="58"/>
    </location>
</feature>
<dbReference type="PANTHER" id="PTHR30126:SF40">
    <property type="entry name" value="HTH-TYPE TRANSCRIPTIONAL REGULATOR GLTR"/>
    <property type="match status" value="1"/>
</dbReference>
<evidence type="ECO:0000259" key="5">
    <source>
        <dbReference type="PROSITE" id="PS50931"/>
    </source>
</evidence>
<keyword evidence="7" id="KW-1185">Reference proteome</keyword>
<evidence type="ECO:0000256" key="2">
    <source>
        <dbReference type="ARBA" id="ARBA00023015"/>
    </source>
</evidence>
<protein>
    <submittedName>
        <fullName evidence="6">LysR family transcriptional regulator</fullName>
    </submittedName>
</protein>
<dbReference type="RefSeq" id="WP_216242051.1">
    <property type="nucleotide sequence ID" value="NZ_JABACJ020000011.1"/>
</dbReference>